<evidence type="ECO:0000313" key="2">
    <source>
        <dbReference type="EMBL" id="KAL3765754.1"/>
    </source>
</evidence>
<proteinExistence type="predicted"/>
<accession>A0ABD3MP23</accession>
<organism evidence="2 3">
    <name type="scientific">Discostella pseudostelligera</name>
    <dbReference type="NCBI Taxonomy" id="259834"/>
    <lineage>
        <taxon>Eukaryota</taxon>
        <taxon>Sar</taxon>
        <taxon>Stramenopiles</taxon>
        <taxon>Ochrophyta</taxon>
        <taxon>Bacillariophyta</taxon>
        <taxon>Coscinodiscophyceae</taxon>
        <taxon>Thalassiosirophycidae</taxon>
        <taxon>Stephanodiscales</taxon>
        <taxon>Stephanodiscaceae</taxon>
        <taxon>Discostella</taxon>
    </lineage>
</organism>
<evidence type="ECO:0000313" key="3">
    <source>
        <dbReference type="Proteomes" id="UP001530293"/>
    </source>
</evidence>
<keyword evidence="1" id="KW-0732">Signal</keyword>
<feature type="signal peptide" evidence="1">
    <location>
        <begin position="1"/>
        <end position="15"/>
    </location>
</feature>
<protein>
    <submittedName>
        <fullName evidence="2">Uncharacterized protein</fullName>
    </submittedName>
</protein>
<name>A0ABD3MP23_9STRA</name>
<dbReference type="Proteomes" id="UP001530293">
    <property type="component" value="Unassembled WGS sequence"/>
</dbReference>
<evidence type="ECO:0000256" key="1">
    <source>
        <dbReference type="SAM" id="SignalP"/>
    </source>
</evidence>
<gene>
    <name evidence="2" type="ORF">ACHAWU_009722</name>
</gene>
<reference evidence="2 3" key="1">
    <citation type="submission" date="2024-10" db="EMBL/GenBank/DDBJ databases">
        <title>Updated reference genomes for cyclostephanoid diatoms.</title>
        <authorList>
            <person name="Roberts W.R."/>
            <person name="Alverson A.J."/>
        </authorList>
    </citation>
    <scope>NUCLEOTIDE SEQUENCE [LARGE SCALE GENOMIC DNA]</scope>
    <source>
        <strain evidence="2 3">AJA232-27</strain>
    </source>
</reference>
<dbReference type="EMBL" id="JALLBG020000092">
    <property type="protein sequence ID" value="KAL3765754.1"/>
    <property type="molecule type" value="Genomic_DNA"/>
</dbReference>
<feature type="chain" id="PRO_5044786971" evidence="1">
    <location>
        <begin position="16"/>
        <end position="384"/>
    </location>
</feature>
<keyword evidence="3" id="KW-1185">Reference proteome</keyword>
<dbReference type="AlphaFoldDB" id="A0ABD3MP23"/>
<comment type="caution">
    <text evidence="2">The sequence shown here is derived from an EMBL/GenBank/DDBJ whole genome shotgun (WGS) entry which is preliminary data.</text>
</comment>
<sequence length="384" mass="41686">MKISFLFLVIPIVAGVDVDVDTADERGATPDDNRDVDLIGATANRPFVLAGLDRRTKNRTVGSSYCTYSPDTTCYLSGWPICCSPANNLVSPNLARHCTYSPDYTCFTAVASMIVFQCSGVYCPSSKPACDNNNNRSGSSYCTYSPDYTCYLSGWPACCSQSNGANCPKTKPVCEISQPGSSYCTYSPDYTCYTSGWPACCSQSSGVYCPSSKPACEISQPGSGYCTYSPDYTCYTSGWPACCSQSNGVYCPSSKPACDNNRSGSSYCTYSADNSCYRNGWPKCCDAASGLTVRMFIFALSLYLPEPIISHFELSNEQCPLEQPMCDKFNPDNYCRFSPDYNCYPATNGLPSCCAMQDGINCPKTKPNCNLSSDETIASHYLRG</sequence>